<proteinExistence type="predicted"/>
<reference evidence="2" key="1">
    <citation type="submission" date="2022-07" db="EMBL/GenBank/DDBJ databases">
        <title>Complete genome sequence of Salinispirillum sp. LH10-3-1 capable of multiple carbohydrate inversion isolated from a soda lake.</title>
        <authorList>
            <person name="Liu J."/>
            <person name="Zhai Y."/>
            <person name="Zhang H."/>
            <person name="Yang H."/>
            <person name="Qu J."/>
            <person name="Li J."/>
        </authorList>
    </citation>
    <scope>NUCLEOTIDE SEQUENCE</scope>
    <source>
        <strain evidence="2">LH 10-3-1</strain>
    </source>
</reference>
<dbReference type="RefSeq" id="WP_304994708.1">
    <property type="nucleotide sequence ID" value="NZ_CP101717.1"/>
</dbReference>
<gene>
    <name evidence="2" type="ORF">NFC81_11960</name>
</gene>
<dbReference type="EMBL" id="CP101717">
    <property type="protein sequence ID" value="WLD57422.1"/>
    <property type="molecule type" value="Genomic_DNA"/>
</dbReference>
<protein>
    <recommendedName>
        <fullName evidence="3">SAF domain-containing protein</fullName>
    </recommendedName>
</protein>
<sequence>MSQKFWLVVLGSITIAAVVGVGLLAPESPQGYISSPPPVAEPNGAAVGSGGSARMAIGQSSLADPNGLPQSTLPDSGSVPLLARPDASEAPDQDSMATLFARMDEPPTALQAAWLEVAEAYAVSAQHPSYSIPLQADQVVAYRGNAYEPVSLPLVTGAVMRVFLPQLRYQKGDVVSVRAEVDGAAQLDNRMAVRLVAVSDESEATTAELRRAAPDESFLGELDTATVTPGEYRLIVTARIDQEAISHVSLLVVEPDIGDLLGVGATGVAANHLVVPVRFQAVEAGRYALSANLFTGDQPIAHLTGDASLAAGAGEIPLQVYGSLLVGVDLSMGLRLMDVQVRRLPARPGVRTAYMFGATTGYEVSVPSLDDLEDVPYSDDLTQQRIDFLNSLGQTQQTQ</sequence>
<dbReference type="AlphaFoldDB" id="A0AB38YDN9"/>
<evidence type="ECO:0008006" key="3">
    <source>
        <dbReference type="Google" id="ProtNLM"/>
    </source>
</evidence>
<evidence type="ECO:0000256" key="1">
    <source>
        <dbReference type="SAM" id="MobiDB-lite"/>
    </source>
</evidence>
<organism evidence="2">
    <name type="scientific">Salinispirillum sp. LH 10-3-1</name>
    <dbReference type="NCBI Taxonomy" id="2952525"/>
    <lineage>
        <taxon>Bacteria</taxon>
        <taxon>Pseudomonadati</taxon>
        <taxon>Pseudomonadota</taxon>
        <taxon>Gammaproteobacteria</taxon>
        <taxon>Oceanospirillales</taxon>
        <taxon>Saccharospirillaceae</taxon>
        <taxon>Salinispirillum</taxon>
    </lineage>
</organism>
<name>A0AB38YDN9_9GAMM</name>
<accession>A0AB38YDN9</accession>
<evidence type="ECO:0000313" key="2">
    <source>
        <dbReference type="EMBL" id="WLD57422.1"/>
    </source>
</evidence>
<feature type="region of interest" description="Disordered" evidence="1">
    <location>
        <begin position="59"/>
        <end position="93"/>
    </location>
</feature>
<feature type="compositionally biased region" description="Polar residues" evidence="1">
    <location>
        <begin position="59"/>
        <end position="75"/>
    </location>
</feature>